<evidence type="ECO:0000313" key="2">
    <source>
        <dbReference type="EMBL" id="UZW74188.1"/>
    </source>
</evidence>
<name>A0A9E8HGE6_9ALTE</name>
<dbReference type="KEGG" id="asem:NNL22_14330"/>
<dbReference type="RefSeq" id="WP_251811211.1">
    <property type="nucleotide sequence ID" value="NZ_CP101527.1"/>
</dbReference>
<gene>
    <name evidence="2" type="ORF">NNL22_14330</name>
</gene>
<accession>A0A9E8HGE6</accession>
<dbReference type="AlphaFoldDB" id="A0A9E8HGE6"/>
<dbReference type="EMBL" id="CP101527">
    <property type="protein sequence ID" value="UZW74188.1"/>
    <property type="molecule type" value="Genomic_DNA"/>
</dbReference>
<dbReference type="Proteomes" id="UP001164472">
    <property type="component" value="Chromosome"/>
</dbReference>
<feature type="chain" id="PRO_5039462830" evidence="1">
    <location>
        <begin position="30"/>
        <end position="189"/>
    </location>
</feature>
<proteinExistence type="predicted"/>
<keyword evidence="1" id="KW-0732">Signal</keyword>
<protein>
    <submittedName>
        <fullName evidence="2">Uncharacterized protein</fullName>
    </submittedName>
</protein>
<evidence type="ECO:0000313" key="3">
    <source>
        <dbReference type="Proteomes" id="UP001164472"/>
    </source>
</evidence>
<keyword evidence="3" id="KW-1185">Reference proteome</keyword>
<sequence>MSNIIMLKINTVIFSAILLGAAQSTLVHSVEPMTESDMGNISAESGDVLNVMGASASGDGEGALDGQLQLDKTNERIAASANHIELDPSIESRANASITPTTIDPKSAISTFKISERSDGQLGSATLSYDEKANLTTSAYNEKTLTINQNVQIQQVQIEQVRHSAGGSVRGDYTFGGIQVSGAVSISER</sequence>
<feature type="signal peptide" evidence="1">
    <location>
        <begin position="1"/>
        <end position="29"/>
    </location>
</feature>
<evidence type="ECO:0000256" key="1">
    <source>
        <dbReference type="SAM" id="SignalP"/>
    </source>
</evidence>
<organism evidence="2 3">
    <name type="scientific">Alkalimarinus sediminis</name>
    <dbReference type="NCBI Taxonomy" id="1632866"/>
    <lineage>
        <taxon>Bacteria</taxon>
        <taxon>Pseudomonadati</taxon>
        <taxon>Pseudomonadota</taxon>
        <taxon>Gammaproteobacteria</taxon>
        <taxon>Alteromonadales</taxon>
        <taxon>Alteromonadaceae</taxon>
        <taxon>Alkalimarinus</taxon>
    </lineage>
</organism>
<reference evidence="2" key="1">
    <citation type="submission" date="2022-07" db="EMBL/GenBank/DDBJ databases">
        <title>Alkalimarinus sp. nov., isolated from gut of a Alitta virens.</title>
        <authorList>
            <person name="Yang A.I."/>
            <person name="Shin N.-R."/>
        </authorList>
    </citation>
    <scope>NUCLEOTIDE SEQUENCE</scope>
    <source>
        <strain evidence="2">FA028</strain>
    </source>
</reference>